<feature type="compositionally biased region" description="Gly residues" evidence="2">
    <location>
        <begin position="91"/>
        <end position="103"/>
    </location>
</feature>
<gene>
    <name evidence="4" type="ORF">KUTeg_008520</name>
</gene>
<protein>
    <recommendedName>
        <fullName evidence="3">CS domain-containing protein</fullName>
    </recommendedName>
</protein>
<evidence type="ECO:0000313" key="5">
    <source>
        <dbReference type="Proteomes" id="UP001217089"/>
    </source>
</evidence>
<organism evidence="4 5">
    <name type="scientific">Tegillarca granosa</name>
    <name type="common">Malaysian cockle</name>
    <name type="synonym">Anadara granosa</name>
    <dbReference type="NCBI Taxonomy" id="220873"/>
    <lineage>
        <taxon>Eukaryota</taxon>
        <taxon>Metazoa</taxon>
        <taxon>Spiralia</taxon>
        <taxon>Lophotrochozoa</taxon>
        <taxon>Mollusca</taxon>
        <taxon>Bivalvia</taxon>
        <taxon>Autobranchia</taxon>
        <taxon>Pteriomorphia</taxon>
        <taxon>Arcoida</taxon>
        <taxon>Arcoidea</taxon>
        <taxon>Arcidae</taxon>
        <taxon>Tegillarca</taxon>
    </lineage>
</organism>
<feature type="compositionally biased region" description="Polar residues" evidence="2">
    <location>
        <begin position="1"/>
        <end position="12"/>
    </location>
</feature>
<accession>A0ABQ9F9D0</accession>
<dbReference type="PANTHER" id="PTHR22932:SF1">
    <property type="entry name" value="CO-CHAPERONE PROTEIN DAF-41"/>
    <property type="match status" value="1"/>
</dbReference>
<dbReference type="SUPFAM" id="SSF49764">
    <property type="entry name" value="HSP20-like chaperones"/>
    <property type="match status" value="1"/>
</dbReference>
<sequence>MQDGGSPTQEPTNYAFANKKQRHIPAPPVMWAQRKDKIYLTINLEDCKKPKIELTETQLYFRCKGGTDNTDHEVTIKFYKPVIPEMMQSMGGMGGAGMGGMGDMAGLDDQKDLSDSDDDELPDLE</sequence>
<feature type="compositionally biased region" description="Acidic residues" evidence="2">
    <location>
        <begin position="115"/>
        <end position="125"/>
    </location>
</feature>
<dbReference type="CDD" id="cd06465">
    <property type="entry name" value="p23_hB-ind1_like"/>
    <property type="match status" value="1"/>
</dbReference>
<dbReference type="InterPro" id="IPR008978">
    <property type="entry name" value="HSP20-like_chaperone"/>
</dbReference>
<proteinExistence type="inferred from homology"/>
<evidence type="ECO:0000259" key="3">
    <source>
        <dbReference type="PROSITE" id="PS51203"/>
    </source>
</evidence>
<keyword evidence="5" id="KW-1185">Reference proteome</keyword>
<dbReference type="Pfam" id="PF04969">
    <property type="entry name" value="CS"/>
    <property type="match status" value="1"/>
</dbReference>
<dbReference type="InterPro" id="IPR007052">
    <property type="entry name" value="CS_dom"/>
</dbReference>
<evidence type="ECO:0000256" key="1">
    <source>
        <dbReference type="ARBA" id="ARBA00025733"/>
    </source>
</evidence>
<comment type="caution">
    <text evidence="4">The sequence shown here is derived from an EMBL/GenBank/DDBJ whole genome shotgun (WGS) entry which is preliminary data.</text>
</comment>
<dbReference type="PANTHER" id="PTHR22932">
    <property type="entry name" value="TELOMERASE-BINDING PROTEIN P23 HSP90 CO-CHAPERONE"/>
    <property type="match status" value="1"/>
</dbReference>
<dbReference type="EMBL" id="JARBDR010000342">
    <property type="protein sequence ID" value="KAJ8313959.1"/>
    <property type="molecule type" value="Genomic_DNA"/>
</dbReference>
<evidence type="ECO:0000256" key="2">
    <source>
        <dbReference type="SAM" id="MobiDB-lite"/>
    </source>
</evidence>
<dbReference type="PROSITE" id="PS51203">
    <property type="entry name" value="CS"/>
    <property type="match status" value="1"/>
</dbReference>
<dbReference type="InterPro" id="IPR045250">
    <property type="entry name" value="p23-like"/>
</dbReference>
<name>A0ABQ9F9D0_TEGGR</name>
<comment type="similarity">
    <text evidence="1">Belongs to the p23/wos2 family.</text>
</comment>
<feature type="region of interest" description="Disordered" evidence="2">
    <location>
        <begin position="1"/>
        <end position="20"/>
    </location>
</feature>
<dbReference type="Proteomes" id="UP001217089">
    <property type="component" value="Unassembled WGS sequence"/>
</dbReference>
<reference evidence="4 5" key="1">
    <citation type="submission" date="2022-12" db="EMBL/GenBank/DDBJ databases">
        <title>Chromosome-level genome of Tegillarca granosa.</title>
        <authorList>
            <person name="Kim J."/>
        </authorList>
    </citation>
    <scope>NUCLEOTIDE SEQUENCE [LARGE SCALE GENOMIC DNA]</scope>
    <source>
        <strain evidence="4">Teg-2019</strain>
        <tissue evidence="4">Adductor muscle</tissue>
    </source>
</reference>
<evidence type="ECO:0000313" key="4">
    <source>
        <dbReference type="EMBL" id="KAJ8313959.1"/>
    </source>
</evidence>
<feature type="region of interest" description="Disordered" evidence="2">
    <location>
        <begin position="90"/>
        <end position="125"/>
    </location>
</feature>
<feature type="domain" description="CS" evidence="3">
    <location>
        <begin position="24"/>
        <end position="125"/>
    </location>
</feature>
<dbReference type="Gene3D" id="2.60.40.790">
    <property type="match status" value="1"/>
</dbReference>